<dbReference type="RefSeq" id="WP_239589214.1">
    <property type="nucleotide sequence ID" value="NZ_CP136137.1"/>
</dbReference>
<organism evidence="2 3">
    <name type="scientific">Gordonia hydrophobica</name>
    <dbReference type="NCBI Taxonomy" id="40516"/>
    <lineage>
        <taxon>Bacteria</taxon>
        <taxon>Bacillati</taxon>
        <taxon>Actinomycetota</taxon>
        <taxon>Actinomycetes</taxon>
        <taxon>Mycobacteriales</taxon>
        <taxon>Gordoniaceae</taxon>
        <taxon>Gordonia</taxon>
    </lineage>
</organism>
<gene>
    <name evidence="2" type="ORF">RVF87_17985</name>
</gene>
<dbReference type="SUPFAM" id="SSF56349">
    <property type="entry name" value="DNA breaking-rejoining enzymes"/>
    <property type="match status" value="1"/>
</dbReference>
<keyword evidence="1" id="KW-0233">DNA recombination</keyword>
<dbReference type="InterPro" id="IPR011010">
    <property type="entry name" value="DNA_brk_join_enz"/>
</dbReference>
<name>A0ABZ2TZR2_9ACTN</name>
<keyword evidence="3" id="KW-1185">Reference proteome</keyword>
<evidence type="ECO:0000313" key="2">
    <source>
        <dbReference type="EMBL" id="WYY06906.1"/>
    </source>
</evidence>
<evidence type="ECO:0000256" key="1">
    <source>
        <dbReference type="ARBA" id="ARBA00023172"/>
    </source>
</evidence>
<evidence type="ECO:0000313" key="3">
    <source>
        <dbReference type="Proteomes" id="UP001479933"/>
    </source>
</evidence>
<proteinExistence type="predicted"/>
<dbReference type="Proteomes" id="UP001479933">
    <property type="component" value="Chromosome"/>
</dbReference>
<dbReference type="InterPro" id="IPR013762">
    <property type="entry name" value="Integrase-like_cat_sf"/>
</dbReference>
<accession>A0ABZ2TZR2</accession>
<reference evidence="2 3" key="1">
    <citation type="journal article" date="2023" name="Virus Evol.">
        <title>Computational host range prediction-The good, the bad, and the ugly.</title>
        <authorList>
            <person name="Howell A.A."/>
            <person name="Versoza C.J."/>
            <person name="Pfeifer S.P."/>
        </authorList>
    </citation>
    <scope>NUCLEOTIDE SEQUENCE [LARGE SCALE GENOMIC DNA]</scope>
    <source>
        <strain evidence="2 3">1610/1b</strain>
    </source>
</reference>
<protein>
    <submittedName>
        <fullName evidence="2">Site-specific integrase</fullName>
    </submittedName>
</protein>
<sequence>MLQQIAAADTVDQRLLAALPVNRSSVHIRALLDEHGIDGARVDFRTRFTAWADSKLATLTNPDNQLVIRSYIRWHVSRRFDDKCTNGTFLAAKQGVTVAIDFLNFLDMLQISVTDVDQSQVDTFVASGTETNRLLSRFLPWVVATYRLPPLTIAPHQRGTTRALTETMQVEQLTRLFANDALTPRDRLAAALIVVFGQPTHKVAALRWDQINREETCTITLGKHPIVLESPLDRLVAEVAEATTNRQTAAHSESVWVFPGYQPGNHLNESHLRRRLKALGFPSLTTRLGTWQTITQTSPPPVLADALGIHTQTAINHALRGSSQFGAYVAARNGQREQ</sequence>
<dbReference type="EMBL" id="CP136137">
    <property type="protein sequence ID" value="WYY06906.1"/>
    <property type="molecule type" value="Genomic_DNA"/>
</dbReference>
<dbReference type="Gene3D" id="1.10.443.10">
    <property type="entry name" value="Intergrase catalytic core"/>
    <property type="match status" value="1"/>
</dbReference>